<gene>
    <name evidence="7" type="ORF">GCM10007907_17850</name>
</gene>
<evidence type="ECO:0000256" key="2">
    <source>
        <dbReference type="ARBA" id="ARBA00022692"/>
    </source>
</evidence>
<evidence type="ECO:0000259" key="6">
    <source>
        <dbReference type="Pfam" id="PF04357"/>
    </source>
</evidence>
<evidence type="ECO:0000256" key="3">
    <source>
        <dbReference type="ARBA" id="ARBA00022989"/>
    </source>
</evidence>
<dbReference type="EMBL" id="BSOG01000002">
    <property type="protein sequence ID" value="GLR12995.1"/>
    <property type="molecule type" value="Genomic_DNA"/>
</dbReference>
<comment type="subcellular location">
    <subcellularLocation>
        <location evidence="1">Membrane</location>
        <topology evidence="1">Single-pass membrane protein</topology>
    </subcellularLocation>
</comment>
<reference evidence="8" key="1">
    <citation type="journal article" date="2019" name="Int. J. Syst. Evol. Microbiol.">
        <title>The Global Catalogue of Microorganisms (GCM) 10K type strain sequencing project: providing services to taxonomists for standard genome sequencing and annotation.</title>
        <authorList>
            <consortium name="The Broad Institute Genomics Platform"/>
            <consortium name="The Broad Institute Genome Sequencing Center for Infectious Disease"/>
            <person name="Wu L."/>
            <person name="Ma J."/>
        </authorList>
    </citation>
    <scope>NUCLEOTIDE SEQUENCE [LARGE SCALE GENOMIC DNA]</scope>
    <source>
        <strain evidence="8">NBRC 110044</strain>
    </source>
</reference>
<comment type="caution">
    <text evidence="7">The sequence shown here is derived from an EMBL/GenBank/DDBJ whole genome shotgun (WGS) entry which is preliminary data.</text>
</comment>
<evidence type="ECO:0000313" key="7">
    <source>
        <dbReference type="EMBL" id="GLR12995.1"/>
    </source>
</evidence>
<dbReference type="RefSeq" id="WP_284196114.1">
    <property type="nucleotide sequence ID" value="NZ_BSOG01000002.1"/>
</dbReference>
<proteinExistence type="predicted"/>
<dbReference type="Pfam" id="PF04357">
    <property type="entry name" value="TamB"/>
    <property type="match status" value="1"/>
</dbReference>
<evidence type="ECO:0000313" key="8">
    <source>
        <dbReference type="Proteomes" id="UP001156706"/>
    </source>
</evidence>
<evidence type="ECO:0000256" key="4">
    <source>
        <dbReference type="ARBA" id="ARBA00023136"/>
    </source>
</evidence>
<keyword evidence="3 5" id="KW-1133">Transmembrane helix</keyword>
<evidence type="ECO:0000256" key="1">
    <source>
        <dbReference type="ARBA" id="ARBA00004167"/>
    </source>
</evidence>
<dbReference type="InterPro" id="IPR007452">
    <property type="entry name" value="TamB_C"/>
</dbReference>
<evidence type="ECO:0000256" key="5">
    <source>
        <dbReference type="SAM" id="Phobius"/>
    </source>
</evidence>
<accession>A0ABQ5YDF5</accession>
<feature type="transmembrane region" description="Helical" evidence="5">
    <location>
        <begin position="26"/>
        <end position="47"/>
    </location>
</feature>
<dbReference type="Proteomes" id="UP001156706">
    <property type="component" value="Unassembled WGS sequence"/>
</dbReference>
<organism evidence="7 8">
    <name type="scientific">Chitinimonas prasina</name>
    <dbReference type="NCBI Taxonomy" id="1434937"/>
    <lineage>
        <taxon>Bacteria</taxon>
        <taxon>Pseudomonadati</taxon>
        <taxon>Pseudomonadota</taxon>
        <taxon>Betaproteobacteria</taxon>
        <taxon>Neisseriales</taxon>
        <taxon>Chitinibacteraceae</taxon>
        <taxon>Chitinimonas</taxon>
    </lineage>
</organism>
<keyword evidence="8" id="KW-1185">Reference proteome</keyword>
<keyword evidence="4 5" id="KW-0472">Membrane</keyword>
<sequence length="1316" mass="138839">MTEPQTTSATPSATPKAKRKWRLGPVWLELFLFLLISLLAAAVLMAASPTGTRGLFALLAHLTDGMIRVAQVEGTLWGELRLQGVQIKTENEDVRLDSTVLRWQPAQLLVGRVAVDALVLGNLDIRTQPSTSPTEVPDALDLPMALRISSATVGKVVVDGVQVLQSASLTLESTGTLHQMTVQQARTPWFDGKGQLQLAGTRPFKLHGELKMTGSAEGAPWQAGLKMSESLESLRLAGQAQGGPVQDKPFRARYDLRLAPFSRSSYGILKAGEVATEAMDLRVLSASLPRTALDLQLQARPARCNDARVGSQGQEHRRAPCREEAVAVSVQLSNPLAGNWPAGRLPLRQASASLRLDTEHLWIEQLNAGVAEGELGLAGTATLDQLDIKAVLNKLNPAALGGPAWPLSGQLVLSGSPRAPLLQGEVGDGRLTLAMDLGVVGELPAHKLVAKQLLLKAAEGSLALTGELGLAGKQGFKLTGKLAGMDPQFLAKLVDYPLPAGQINADITAAGQLAAPMALTFKADIAPSRFNGQPLQGELAADWRAAAVLQKVRAALALGPNRLNAQGDFGLPGNSLRLDIQMPDVGDFGKGFNGRLEAQLNLSGTLQRPSLEGTARSEQLRLPGEIAIGNAVLAARLDAAPDKPASSPLMLKLDVTQLTAPKLALNRARLQISGTQAAHTVELEGTGKLADEDFELLLKGGGSLETQQWRGQIVALENKGVWPMRLNMPAQLQVARDGGAVHGLDAVALGAKIRVQRGEWHHGGRFSAHGDLRDVALAEWLERLPEFKSNLSTDLVLAARFDLQGDEKLAGSLVLERQTGDLALLVDDPTIKPMPLKLSSAKAQLDLAGDQAALALDMKSASFGSASGRISTRFERTEQGWRPAAGAALEGKLQAEMPSLGWVGPLLGPAAKVEGKLSAEVTAGGHIGAPSWFGRLSAKDVALRLPDSGIYWREGQLDATLDGDTAQLSALSLKAGKGEMTASGRMSLRDTGPEGSLLVKFAQFGALTRPDRNLVVSGETALGVQGEALTLTGKLSADEGLIELPRGDAPTLGDDVIVKGREAPDRKRSKAPPITLRLDLDLGRKFVFKGQGVDARLSGLVRIAASPTQNLSASGALKVDEGRYAAYGQNLAISRGIITFQGPLDNPALDILAERKNLPVVVGVKIVGTALAPRVSLVSNDAMSDAEKLSWLVLGRGSAAGGGDADLLLTAADALFTAGDSVGLRQQMAGRLGLDDISIGRSDSYTKNEGDGGALSGRVVSLGKRVSDKAYVSYEQSLDGVGYAVKLTYQLTRRVSVALTAGQSSAADLLYSWTFD</sequence>
<keyword evidence="2 5" id="KW-0812">Transmembrane</keyword>
<feature type="domain" description="Translocation and assembly module TamB C-terminal" evidence="6">
    <location>
        <begin position="975"/>
        <end position="1315"/>
    </location>
</feature>
<protein>
    <submittedName>
        <fullName evidence="7">DUF490 domain-containing protein</fullName>
    </submittedName>
</protein>
<dbReference type="PANTHER" id="PTHR36985:SF1">
    <property type="entry name" value="TRANSLOCATION AND ASSEMBLY MODULE SUBUNIT TAMB"/>
    <property type="match status" value="1"/>
</dbReference>
<name>A0ABQ5YDF5_9NEIS</name>
<dbReference type="PANTHER" id="PTHR36985">
    <property type="entry name" value="TRANSLOCATION AND ASSEMBLY MODULE SUBUNIT TAMB"/>
    <property type="match status" value="1"/>
</dbReference>